<keyword evidence="4" id="KW-1185">Reference proteome</keyword>
<proteinExistence type="predicted"/>
<name>A0A9X4KY27_9BACL</name>
<dbReference type="Pfam" id="PF18316">
    <property type="entry name" value="S-l_SbsC_C"/>
    <property type="match status" value="1"/>
</dbReference>
<dbReference type="Pfam" id="PF02368">
    <property type="entry name" value="Big_2"/>
    <property type="match status" value="1"/>
</dbReference>
<feature type="domain" description="SLH" evidence="2">
    <location>
        <begin position="1611"/>
        <end position="1674"/>
    </location>
</feature>
<dbReference type="Pfam" id="PF00395">
    <property type="entry name" value="SLH"/>
    <property type="match status" value="3"/>
</dbReference>
<dbReference type="Proteomes" id="UP001153404">
    <property type="component" value="Unassembled WGS sequence"/>
</dbReference>
<organism evidence="3 4">
    <name type="scientific">Cohnella rhizosphaerae</name>
    <dbReference type="NCBI Taxonomy" id="1457232"/>
    <lineage>
        <taxon>Bacteria</taxon>
        <taxon>Bacillati</taxon>
        <taxon>Bacillota</taxon>
        <taxon>Bacilli</taxon>
        <taxon>Bacillales</taxon>
        <taxon>Paenibacillaceae</taxon>
        <taxon>Cohnella</taxon>
    </lineage>
</organism>
<dbReference type="SUPFAM" id="SSF110296">
    <property type="entry name" value="Oligoxyloglucan reducing end-specific cellobiohydrolase"/>
    <property type="match status" value="2"/>
</dbReference>
<dbReference type="InterPro" id="IPR051465">
    <property type="entry name" value="Cell_Envelope_Struct_Comp"/>
</dbReference>
<dbReference type="PANTHER" id="PTHR43308">
    <property type="entry name" value="OUTER MEMBRANE PROTEIN ALPHA-RELATED"/>
    <property type="match status" value="1"/>
</dbReference>
<comment type="caution">
    <text evidence="3">The sequence shown here is derived from an EMBL/GenBank/DDBJ whole genome shotgun (WGS) entry which is preliminary data.</text>
</comment>
<dbReference type="InterPro" id="IPR040751">
    <property type="entry name" value="SbsC_C"/>
</dbReference>
<evidence type="ECO:0000313" key="4">
    <source>
        <dbReference type="Proteomes" id="UP001153404"/>
    </source>
</evidence>
<dbReference type="InterPro" id="IPR001119">
    <property type="entry name" value="SLH_dom"/>
</dbReference>
<gene>
    <name evidence="3" type="ORF">OMP40_14615</name>
</gene>
<feature type="domain" description="SLH" evidence="2">
    <location>
        <begin position="1682"/>
        <end position="1741"/>
    </location>
</feature>
<sequence length="1741" mass="177147">MIRRWISIATVIFLIMTQIPQYAFAGSIDTWTLRSPLPTGNILTSVTFGNGTFVAVGNKGTILTSSDGASWSSQASGTANILNKVIWGSNLFVAVGAGGTILTSADGMSWTSRASGLTTNIAGITYGNGLYVAVGNSGKIVTSTNGVNWTSRTSGVSTSYILYDVAYGNGMYAVAGSSGLIITSSDNGVTWQQKTSGYTSSLTDIAFGDGRFVALGDQGRTLFSNDGVLWSKSGTNSLSAAGISFDNGNFAAVGHNGAILTSANGVSWTTRSSGTTITLTGVTYGNGTYVVVGETAILTSPDGASWTDRMIGTLNSLLGLAYINDTYVGVGAGGTIITSGDGANWTAQASGTPNHLYGVVYANDSYVAVGLNGTIITSNDSVNWTKRTSGTSSQLTGIAYGNGIFVAAGAGGTIVTSVDGVNWTGRTSGTANNLTGVTFGNGLYIAVGNNGTIVTSSNGISWMSRTSGTANPLNGVVYGNDLYAAVGKNGTIVTSVDGVSWTNRTSNTANQLSGIVYGNGLYVAAGAGGTILTSGNGATWTSRTSGITNNLTAVAYGDGTYVAGGENGTIVQSDPVPPAITGVGITPDHASVSQGGSKQLAAVVDALDGVMTTVKWTSSDAGGKVTVDGAGKVAAAADAAPGDYTITATSTVDGSKKGTATITVIAMPLEPTPEAEIDYAAEQLTGLAPNAAYTVNGTPVTADGGGKAAIDASWLGSTVNVVKKGDGTTTTDSAAQTLSLPARPATPTAGKTDESVIGGSNGTLTNVTSQMEYKKASAGSWTSVAGTSVTGLAPDTYVVRVKATSSSFASAAQTVTIAAFNATPETKPEAEVDYAAEQLTGLAPNAAYTVNGTPVTADGGKVAIDAIWLGSTVNVVKKGDGTTTTDSAAQTLSLPARPATPTAGKTDESVIGGSNGTLTNVTSQMEYKKASAGSWTSVAGTSVTGLAPDTYVVRVKATSSSFASAAQTVTIAAFNATPETKPETEVDYAAEQLTELAPNAAYTVNGTPVTADGGGKVAIDPSWLGSTVNVVKKGDGTTTTDSAAQTLSLPARPAAPVDISVTDVTYNGANNGSILQLNIGMEFKGGNAETWTKVTGTSVIGLAPGSYDVRVAATESDFASIPAQVTIHDSDAILPAAPEVSADDVKNTIVGLDTTMEFSVDGDAYVRYDGTNMPLLSGEHTVQVRVAASGSVPAGPSTTLIFTTNVSVPAGGLTVTVTDPSGADHDGKTLITVTPAVNDEHRLVYFNFGNGNVIVPHVGDTLSGYANVPNDRIIPAANGDKIGVAEVDGHGQVVKFGQAAAIVIAEPPAPQPSNEGSTGVGGPKEESVDVLVNGKVENAGKATTTESGGVKTTTVAVDPAKLQAKLEAEGANAVVTIPVKSASNVVVGELNGRMIKNMESLSATLVLQTDKGTYTLPAKEIDIDALAGKLGSGVKLEDIQFKVTIAQTPDTMAKVVENAAAKGEFSVVVPAVDYTVSGTYGGKTVEVKLFNVYVERMAALPDGIDPDRITTGVVVDADGTARHVPTKIVLVDGKYYAKINSLTNSTYAVVWHPLEFSDVANHWAKAAVNDMGSRMVIDGTGGGRFSPDRAITRAEFAAIVVRGLGLKLENGTAAFSDVKASDWFGGAIDAASAYELIRGYEDGTFRPNDEITREEAMAIVSRAMAITGLRAKLPAQSDDAMLRSYKDASDVSGWARSGVQDNVQAGLVSGRGTALLAPKASITRAEVATVIQRLLQASGLI</sequence>
<feature type="region of interest" description="Disordered" evidence="1">
    <location>
        <begin position="1306"/>
        <end position="1325"/>
    </location>
</feature>
<reference evidence="3" key="1">
    <citation type="submission" date="2022-10" db="EMBL/GenBank/DDBJ databases">
        <title>Comparative genomic analysis of Cohnella hashimotonis sp. nov., isolated from the International Space Station.</title>
        <authorList>
            <person name="Simpson A."/>
            <person name="Venkateswaran K."/>
        </authorList>
    </citation>
    <scope>NUCLEOTIDE SEQUENCE</scope>
    <source>
        <strain evidence="3">DSM 28161</strain>
    </source>
</reference>
<feature type="domain" description="SLH" evidence="2">
    <location>
        <begin position="1551"/>
        <end position="1610"/>
    </location>
</feature>
<accession>A0A9X4KY27</accession>
<dbReference type="PANTHER" id="PTHR43308:SF5">
    <property type="entry name" value="S-LAYER PROTEIN _ PEPTIDOGLYCAN ENDO-BETA-N-ACETYLGLUCOSAMINIDASE"/>
    <property type="match status" value="1"/>
</dbReference>
<feature type="region of interest" description="Disordered" evidence="1">
    <location>
        <begin position="896"/>
        <end position="918"/>
    </location>
</feature>
<evidence type="ECO:0000259" key="2">
    <source>
        <dbReference type="PROSITE" id="PS51272"/>
    </source>
</evidence>
<feature type="region of interest" description="Disordered" evidence="1">
    <location>
        <begin position="742"/>
        <end position="763"/>
    </location>
</feature>
<dbReference type="EMBL" id="JAPDIA010000003">
    <property type="protein sequence ID" value="MDG0810444.1"/>
    <property type="molecule type" value="Genomic_DNA"/>
</dbReference>
<dbReference type="RefSeq" id="WP_277532275.1">
    <property type="nucleotide sequence ID" value="NZ_JAPDIA010000003.1"/>
</dbReference>
<evidence type="ECO:0000256" key="1">
    <source>
        <dbReference type="SAM" id="MobiDB-lite"/>
    </source>
</evidence>
<evidence type="ECO:0000313" key="3">
    <source>
        <dbReference type="EMBL" id="MDG0810444.1"/>
    </source>
</evidence>
<dbReference type="Gene3D" id="2.60.40.1080">
    <property type="match status" value="1"/>
</dbReference>
<dbReference type="InterPro" id="IPR003343">
    <property type="entry name" value="Big_2"/>
</dbReference>
<dbReference type="PROSITE" id="PS51272">
    <property type="entry name" value="SLH"/>
    <property type="match status" value="3"/>
</dbReference>
<protein>
    <submittedName>
        <fullName evidence="3">S-layer homology domain-containing protein</fullName>
    </submittedName>
</protein>